<dbReference type="GO" id="GO:0005886">
    <property type="term" value="C:plasma membrane"/>
    <property type="evidence" value="ECO:0007669"/>
    <property type="project" value="UniProtKB-SubCell"/>
</dbReference>
<dbReference type="GO" id="GO:0008658">
    <property type="term" value="F:penicillin binding"/>
    <property type="evidence" value="ECO:0007669"/>
    <property type="project" value="InterPro"/>
</dbReference>
<dbReference type="Gene3D" id="3.90.1310.10">
    <property type="entry name" value="Penicillin-binding protein 2a (Domain 2)"/>
    <property type="match status" value="2"/>
</dbReference>
<gene>
    <name evidence="14" type="ORF">SAMN02745975_03175</name>
</gene>
<keyword evidence="9 11" id="KW-0472">Membrane</keyword>
<feature type="domain" description="Penicillin-binding protein transpeptidase" evidence="12">
    <location>
        <begin position="673"/>
        <end position="790"/>
    </location>
</feature>
<sequence>MLEKLRDRYNQVIVFFAVFILILFLRLFTLTIVEGEKYKEMADNIRIKKIPIAAPRGEIRDRYGRLLAGNKPSFTVQIMKNELIDEQTNEIAIKLLRILEKNGEKSIDNFPIFQENGQYHFTYDREIQDWLEDQGIYDTNDAKEVFNILRERLEIDPNLDVFDAQAEMQQLHGIYPPISVKTMKFLPEMQKENFLQKYSLDTNLTAEESFMALKQRFKIPDTYNYADARKILILRHELREQGYRQYQPVKIALNVSHNTVAAIEEMSMELPGVNVEMEPIRQYPYDNLGSHIIGYLSKISDSEKEKFINELNYKPNDLIGKDGIEKVYEQNLKGKDGAKYVEVDVYGRLINVLREEKPVKGQNVYLTIDAKLQAVAEEALAHALKQIQVGGTFESKWGDYKYSKVYKNAASGAVVALDAKTGEVLALANHPSFNPNLFATGISAADWKALQDQNPRDPISPLPLYNIATRASIQPGSTFKMITGLAAIEQGLSPSYKMYDNGFIQLGSKSFGCWLWNRSKAKHGWVDLYRALEVSCNYYFYNVSTGWDHFRNQPLPISMNVNKLLEYTRMFGLGDSTGIEISEAAYGAPNPQKKTASIKAMLRRHVQANAKEYFTAETVADRAALEKQIETLVSWAEENPGRGELIKRVSELGGVKKEKIETLADTAKFSYFNQAKWTKGDTFNLSIGQGEHAYTPLQMARFIAALANGGYLNEVSVVKKVGNDFTFEEDLQKEENRIPLKDYKNLEHIKRGMGDAAQGEEGTARSVFGKFPIEVTAKTGTAQRAGKIQPKDEGEYLRKYLRWIAPGLKIEQVEARAKEIMKEDRDKYKDLGIAMRQAIKDLTNNRVTDAKMDEFKDNYDNFAWLVSFAPYDDPQIVVVSMIFQGGSGGYAAPVAREIMAEYFGLNGTTEKINLKNTLTQ</sequence>
<evidence type="ECO:0000256" key="8">
    <source>
        <dbReference type="ARBA" id="ARBA00022989"/>
    </source>
</evidence>
<comment type="subcellular location">
    <subcellularLocation>
        <location evidence="2">Cell membrane</location>
    </subcellularLocation>
    <subcellularLocation>
        <location evidence="1">Membrane</location>
        <topology evidence="1">Single-pass membrane protein</topology>
    </subcellularLocation>
</comment>
<dbReference type="PANTHER" id="PTHR30627">
    <property type="entry name" value="PEPTIDOGLYCAN D,D-TRANSPEPTIDASE"/>
    <property type="match status" value="1"/>
</dbReference>
<dbReference type="Gene3D" id="3.40.710.10">
    <property type="entry name" value="DD-peptidase/beta-lactamase superfamily"/>
    <property type="match status" value="1"/>
</dbReference>
<evidence type="ECO:0000256" key="7">
    <source>
        <dbReference type="ARBA" id="ARBA00022984"/>
    </source>
</evidence>
<evidence type="ECO:0000256" key="2">
    <source>
        <dbReference type="ARBA" id="ARBA00004236"/>
    </source>
</evidence>
<dbReference type="STRING" id="1121919.SAMN02745975_03175"/>
<keyword evidence="6" id="KW-0133">Cell shape</keyword>
<evidence type="ECO:0000313" key="15">
    <source>
        <dbReference type="Proteomes" id="UP000184536"/>
    </source>
</evidence>
<comment type="similarity">
    <text evidence="3">Belongs to the transpeptidase family.</text>
</comment>
<evidence type="ECO:0000313" key="14">
    <source>
        <dbReference type="EMBL" id="SHJ89844.1"/>
    </source>
</evidence>
<organism evidence="14 15">
    <name type="scientific">Geosporobacter subterraneus DSM 17957</name>
    <dbReference type="NCBI Taxonomy" id="1121919"/>
    <lineage>
        <taxon>Bacteria</taxon>
        <taxon>Bacillati</taxon>
        <taxon>Bacillota</taxon>
        <taxon>Clostridia</taxon>
        <taxon>Peptostreptococcales</taxon>
        <taxon>Thermotaleaceae</taxon>
        <taxon>Geosporobacter</taxon>
    </lineage>
</organism>
<proteinExistence type="inferred from homology"/>
<dbReference type="InterPro" id="IPR050515">
    <property type="entry name" value="Beta-lactam/transpept"/>
</dbReference>
<evidence type="ECO:0000256" key="11">
    <source>
        <dbReference type="SAM" id="Phobius"/>
    </source>
</evidence>
<keyword evidence="4" id="KW-1003">Cell membrane</keyword>
<dbReference type="InterPro" id="IPR036138">
    <property type="entry name" value="PBP_dimer_sf"/>
</dbReference>
<keyword evidence="8 11" id="KW-1133">Transmembrane helix</keyword>
<feature type="domain" description="Penicillin-binding protein transpeptidase" evidence="12">
    <location>
        <begin position="856"/>
        <end position="899"/>
    </location>
</feature>
<feature type="transmembrane region" description="Helical" evidence="11">
    <location>
        <begin position="12"/>
        <end position="33"/>
    </location>
</feature>
<dbReference type="GO" id="GO:0009252">
    <property type="term" value="P:peptidoglycan biosynthetic process"/>
    <property type="evidence" value="ECO:0007669"/>
    <property type="project" value="UniProtKB-KW"/>
</dbReference>
<dbReference type="GO" id="GO:0071972">
    <property type="term" value="F:peptidoglycan L,D-transpeptidase activity"/>
    <property type="evidence" value="ECO:0007669"/>
    <property type="project" value="TreeGrafter"/>
</dbReference>
<keyword evidence="7" id="KW-0573">Peptidoglycan synthesis</keyword>
<evidence type="ECO:0000259" key="13">
    <source>
        <dbReference type="Pfam" id="PF03717"/>
    </source>
</evidence>
<dbReference type="GO" id="GO:0071555">
    <property type="term" value="P:cell wall organization"/>
    <property type="evidence" value="ECO:0007669"/>
    <property type="project" value="UniProtKB-KW"/>
</dbReference>
<dbReference type="SUPFAM" id="SSF56601">
    <property type="entry name" value="beta-lactamase/transpeptidase-like"/>
    <property type="match status" value="1"/>
</dbReference>
<keyword evidence="10" id="KW-0961">Cell wall biogenesis/degradation</keyword>
<dbReference type="Pfam" id="PF03717">
    <property type="entry name" value="PBP_dimer"/>
    <property type="match status" value="1"/>
</dbReference>
<feature type="domain" description="Penicillin-binding protein dimerisation" evidence="13">
    <location>
        <begin position="52"/>
        <end position="352"/>
    </location>
</feature>
<evidence type="ECO:0000256" key="3">
    <source>
        <dbReference type="ARBA" id="ARBA00007171"/>
    </source>
</evidence>
<dbReference type="EMBL" id="FQZV01000051">
    <property type="protein sequence ID" value="SHJ89844.1"/>
    <property type="molecule type" value="Genomic_DNA"/>
</dbReference>
<dbReference type="Proteomes" id="UP000184536">
    <property type="component" value="Unassembled WGS sequence"/>
</dbReference>
<dbReference type="SUPFAM" id="SSF56519">
    <property type="entry name" value="Penicillin binding protein dimerisation domain"/>
    <property type="match status" value="1"/>
</dbReference>
<dbReference type="Gene3D" id="3.30.450.330">
    <property type="match status" value="1"/>
</dbReference>
<evidence type="ECO:0000256" key="9">
    <source>
        <dbReference type="ARBA" id="ARBA00023136"/>
    </source>
</evidence>
<dbReference type="Gene3D" id="1.10.10.1230">
    <property type="entry name" value="Penicillin-binding protein, N-terminal non-catalytic domain, head sub-domain"/>
    <property type="match status" value="1"/>
</dbReference>
<dbReference type="InterPro" id="IPR001460">
    <property type="entry name" value="PCN-bd_Tpept"/>
</dbReference>
<keyword evidence="15" id="KW-1185">Reference proteome</keyword>
<dbReference type="GO" id="GO:0008360">
    <property type="term" value="P:regulation of cell shape"/>
    <property type="evidence" value="ECO:0007669"/>
    <property type="project" value="UniProtKB-KW"/>
</dbReference>
<evidence type="ECO:0000256" key="10">
    <source>
        <dbReference type="ARBA" id="ARBA00023316"/>
    </source>
</evidence>
<evidence type="ECO:0000256" key="1">
    <source>
        <dbReference type="ARBA" id="ARBA00004167"/>
    </source>
</evidence>
<dbReference type="OrthoDB" id="9757901at2"/>
<dbReference type="InterPro" id="IPR005311">
    <property type="entry name" value="PBP_dimer"/>
</dbReference>
<dbReference type="AlphaFoldDB" id="A0A1M6N2F2"/>
<feature type="domain" description="Penicillin-binding protein transpeptidase" evidence="12">
    <location>
        <begin position="412"/>
        <end position="593"/>
    </location>
</feature>
<dbReference type="Pfam" id="PF00905">
    <property type="entry name" value="Transpeptidase"/>
    <property type="match status" value="3"/>
</dbReference>
<keyword evidence="5 11" id="KW-0812">Transmembrane</keyword>
<dbReference type="PANTHER" id="PTHR30627:SF2">
    <property type="entry name" value="PEPTIDOGLYCAN D,D-TRANSPEPTIDASE MRDA"/>
    <property type="match status" value="1"/>
</dbReference>
<accession>A0A1M6N2F2</accession>
<evidence type="ECO:0000259" key="12">
    <source>
        <dbReference type="Pfam" id="PF00905"/>
    </source>
</evidence>
<evidence type="ECO:0000256" key="6">
    <source>
        <dbReference type="ARBA" id="ARBA00022960"/>
    </source>
</evidence>
<dbReference type="InterPro" id="IPR012338">
    <property type="entry name" value="Beta-lactam/transpept-like"/>
</dbReference>
<evidence type="ECO:0000256" key="5">
    <source>
        <dbReference type="ARBA" id="ARBA00022692"/>
    </source>
</evidence>
<dbReference type="RefSeq" id="WP_110942191.1">
    <property type="nucleotide sequence ID" value="NZ_FQZV01000051.1"/>
</dbReference>
<protein>
    <submittedName>
        <fullName evidence="14">Penicillin-binding protein 2</fullName>
    </submittedName>
</protein>
<name>A0A1M6N2F2_9FIRM</name>
<evidence type="ECO:0000256" key="4">
    <source>
        <dbReference type="ARBA" id="ARBA00022475"/>
    </source>
</evidence>
<reference evidence="15" key="1">
    <citation type="submission" date="2016-11" db="EMBL/GenBank/DDBJ databases">
        <authorList>
            <person name="Varghese N."/>
            <person name="Submissions S."/>
        </authorList>
    </citation>
    <scope>NUCLEOTIDE SEQUENCE [LARGE SCALE GENOMIC DNA]</scope>
    <source>
        <strain evidence="15">DSM 17957</strain>
    </source>
</reference>